<reference evidence="1" key="2">
    <citation type="submission" date="2020-09" db="EMBL/GenBank/DDBJ databases">
        <authorList>
            <person name="Sun Q."/>
            <person name="Kim S."/>
        </authorList>
    </citation>
    <scope>NUCLEOTIDE SEQUENCE</scope>
    <source>
        <strain evidence="1">KCTC 12113</strain>
    </source>
</reference>
<accession>A0A918J3J0</accession>
<name>A0A918J3J0_9FLAO</name>
<comment type="caution">
    <text evidence="1">The sequence shown here is derived from an EMBL/GenBank/DDBJ whole genome shotgun (WGS) entry which is preliminary data.</text>
</comment>
<protein>
    <submittedName>
        <fullName evidence="1">Uncharacterized protein</fullName>
    </submittedName>
</protein>
<reference evidence="1" key="1">
    <citation type="journal article" date="2014" name="Int. J. Syst. Evol. Microbiol.">
        <title>Complete genome sequence of Corynebacterium casei LMG S-19264T (=DSM 44701T), isolated from a smear-ripened cheese.</title>
        <authorList>
            <consortium name="US DOE Joint Genome Institute (JGI-PGF)"/>
            <person name="Walter F."/>
            <person name="Albersmeier A."/>
            <person name="Kalinowski J."/>
            <person name="Ruckert C."/>
        </authorList>
    </citation>
    <scope>NUCLEOTIDE SEQUENCE</scope>
    <source>
        <strain evidence="1">KCTC 12113</strain>
    </source>
</reference>
<dbReference type="Proteomes" id="UP000634668">
    <property type="component" value="Unassembled WGS sequence"/>
</dbReference>
<proteinExistence type="predicted"/>
<dbReference type="AlphaFoldDB" id="A0A918J3J0"/>
<gene>
    <name evidence="1" type="ORF">GCM10007383_32080</name>
</gene>
<keyword evidence="2" id="KW-1185">Reference proteome</keyword>
<organism evidence="1 2">
    <name type="scientific">Arenibacter certesii</name>
    <dbReference type="NCBI Taxonomy" id="228955"/>
    <lineage>
        <taxon>Bacteria</taxon>
        <taxon>Pseudomonadati</taxon>
        <taxon>Bacteroidota</taxon>
        <taxon>Flavobacteriia</taxon>
        <taxon>Flavobacteriales</taxon>
        <taxon>Flavobacteriaceae</taxon>
        <taxon>Arenibacter</taxon>
    </lineage>
</organism>
<dbReference type="EMBL" id="BMWP01000027">
    <property type="protein sequence ID" value="GGW45320.1"/>
    <property type="molecule type" value="Genomic_DNA"/>
</dbReference>
<sequence>MAFNLSFAQLHTKEKEGILSDMGRVLVKRYVAPEKTAVMKTRINLYFSESKYDSITHGYQFALRRTKDLKEFSIL</sequence>
<evidence type="ECO:0000313" key="1">
    <source>
        <dbReference type="EMBL" id="GGW45320.1"/>
    </source>
</evidence>
<evidence type="ECO:0000313" key="2">
    <source>
        <dbReference type="Proteomes" id="UP000634668"/>
    </source>
</evidence>